<dbReference type="InterPro" id="IPR029016">
    <property type="entry name" value="GAF-like_dom_sf"/>
</dbReference>
<dbReference type="SUPFAM" id="SSF52172">
    <property type="entry name" value="CheY-like"/>
    <property type="match status" value="1"/>
</dbReference>
<dbReference type="CDD" id="cd00130">
    <property type="entry name" value="PAS"/>
    <property type="match status" value="1"/>
</dbReference>
<evidence type="ECO:0000259" key="10">
    <source>
        <dbReference type="PROSITE" id="PS50112"/>
    </source>
</evidence>
<evidence type="ECO:0000256" key="6">
    <source>
        <dbReference type="PROSITE-ProRule" id="PRU00169"/>
    </source>
</evidence>
<dbReference type="SMART" id="SM00065">
    <property type="entry name" value="GAF"/>
    <property type="match status" value="1"/>
</dbReference>
<dbReference type="Gene3D" id="3.30.450.40">
    <property type="match status" value="1"/>
</dbReference>
<feature type="domain" description="PAC" evidence="11">
    <location>
        <begin position="424"/>
        <end position="475"/>
    </location>
</feature>
<dbReference type="InterPro" id="IPR001789">
    <property type="entry name" value="Sig_transdc_resp-reg_receiver"/>
</dbReference>
<comment type="caution">
    <text evidence="12">The sequence shown here is derived from an EMBL/GenBank/DDBJ whole genome shotgun (WGS) entry which is preliminary data.</text>
</comment>
<feature type="domain" description="Histidine kinase" evidence="8">
    <location>
        <begin position="493"/>
        <end position="713"/>
    </location>
</feature>
<dbReference type="SMART" id="SM00388">
    <property type="entry name" value="HisKA"/>
    <property type="match status" value="1"/>
</dbReference>
<organism evidence="12 13">
    <name type="scientific">Candidatus Manganitrophus noduliformans</name>
    <dbReference type="NCBI Taxonomy" id="2606439"/>
    <lineage>
        <taxon>Bacteria</taxon>
        <taxon>Pseudomonadati</taxon>
        <taxon>Nitrospirota</taxon>
        <taxon>Nitrospiria</taxon>
        <taxon>Candidatus Troglogloeales</taxon>
        <taxon>Candidatus Manganitrophaceae</taxon>
        <taxon>Candidatus Manganitrophus</taxon>
    </lineage>
</organism>
<evidence type="ECO:0000256" key="1">
    <source>
        <dbReference type="ARBA" id="ARBA00000085"/>
    </source>
</evidence>
<dbReference type="Pfam" id="PF00512">
    <property type="entry name" value="HisKA"/>
    <property type="match status" value="1"/>
</dbReference>
<dbReference type="SUPFAM" id="SSF55781">
    <property type="entry name" value="GAF domain-like"/>
    <property type="match status" value="1"/>
</dbReference>
<reference evidence="12 13" key="1">
    <citation type="journal article" date="2020" name="Nature">
        <title>Bacterial chemolithoautotrophy via manganese oxidation.</title>
        <authorList>
            <person name="Yu H."/>
            <person name="Leadbetter J.R."/>
        </authorList>
    </citation>
    <scope>NUCLEOTIDE SEQUENCE [LARGE SCALE GENOMIC DNA]</scope>
    <source>
        <strain evidence="12 13">Mn-1</strain>
    </source>
</reference>
<evidence type="ECO:0000259" key="8">
    <source>
        <dbReference type="PROSITE" id="PS50109"/>
    </source>
</evidence>
<dbReference type="Pfam" id="PF01590">
    <property type="entry name" value="GAF"/>
    <property type="match status" value="1"/>
</dbReference>
<dbReference type="PANTHER" id="PTHR43047">
    <property type="entry name" value="TWO-COMPONENT HISTIDINE PROTEIN KINASE"/>
    <property type="match status" value="1"/>
</dbReference>
<dbReference type="Proteomes" id="UP000534783">
    <property type="component" value="Unassembled WGS sequence"/>
</dbReference>
<dbReference type="PROSITE" id="PS50109">
    <property type="entry name" value="HIS_KIN"/>
    <property type="match status" value="1"/>
</dbReference>
<gene>
    <name evidence="12" type="ORF">MNODULE_08585</name>
</gene>
<dbReference type="InterPro" id="IPR000700">
    <property type="entry name" value="PAS-assoc_C"/>
</dbReference>
<evidence type="ECO:0000256" key="7">
    <source>
        <dbReference type="SAM" id="Coils"/>
    </source>
</evidence>
<dbReference type="PROSITE" id="PS50113">
    <property type="entry name" value="PAC"/>
    <property type="match status" value="1"/>
</dbReference>
<evidence type="ECO:0000256" key="2">
    <source>
        <dbReference type="ARBA" id="ARBA00012438"/>
    </source>
</evidence>
<accession>A0A7X6DPA6</accession>
<dbReference type="SUPFAM" id="SSF55785">
    <property type="entry name" value="PYP-like sensor domain (PAS domain)"/>
    <property type="match status" value="1"/>
</dbReference>
<evidence type="ECO:0000256" key="3">
    <source>
        <dbReference type="ARBA" id="ARBA00022553"/>
    </source>
</evidence>
<dbReference type="InterPro" id="IPR003661">
    <property type="entry name" value="HisK_dim/P_dom"/>
</dbReference>
<dbReference type="InterPro" id="IPR005467">
    <property type="entry name" value="His_kinase_dom"/>
</dbReference>
<dbReference type="InterPro" id="IPR013656">
    <property type="entry name" value="PAS_4"/>
</dbReference>
<dbReference type="AlphaFoldDB" id="A0A7X6DPA6"/>
<feature type="coiled-coil region" evidence="7">
    <location>
        <begin position="326"/>
        <end position="353"/>
    </location>
</feature>
<dbReference type="InterPro" id="IPR004358">
    <property type="entry name" value="Sig_transdc_His_kin-like_C"/>
</dbReference>
<dbReference type="GO" id="GO:0005886">
    <property type="term" value="C:plasma membrane"/>
    <property type="evidence" value="ECO:0007669"/>
    <property type="project" value="TreeGrafter"/>
</dbReference>
<evidence type="ECO:0000256" key="4">
    <source>
        <dbReference type="ARBA" id="ARBA00022679"/>
    </source>
</evidence>
<protein>
    <recommendedName>
        <fullName evidence="2">histidine kinase</fullName>
        <ecNumber evidence="2">2.7.13.3</ecNumber>
    </recommendedName>
</protein>
<dbReference type="FunFam" id="3.30.565.10:FF:000010">
    <property type="entry name" value="Sensor histidine kinase RcsC"/>
    <property type="match status" value="1"/>
</dbReference>
<dbReference type="Pfam" id="PF08448">
    <property type="entry name" value="PAS_4"/>
    <property type="match status" value="1"/>
</dbReference>
<feature type="domain" description="Response regulatory" evidence="9">
    <location>
        <begin position="8"/>
        <end position="126"/>
    </location>
</feature>
<name>A0A7X6DPA6_9BACT</name>
<dbReference type="Gene3D" id="3.30.565.10">
    <property type="entry name" value="Histidine kinase-like ATPase, C-terminal domain"/>
    <property type="match status" value="1"/>
</dbReference>
<evidence type="ECO:0000259" key="9">
    <source>
        <dbReference type="PROSITE" id="PS50110"/>
    </source>
</evidence>
<dbReference type="GO" id="GO:0000155">
    <property type="term" value="F:phosphorelay sensor kinase activity"/>
    <property type="evidence" value="ECO:0007669"/>
    <property type="project" value="InterPro"/>
</dbReference>
<dbReference type="PROSITE" id="PS50110">
    <property type="entry name" value="RESPONSE_REGULATORY"/>
    <property type="match status" value="1"/>
</dbReference>
<evidence type="ECO:0000313" key="13">
    <source>
        <dbReference type="Proteomes" id="UP000534783"/>
    </source>
</evidence>
<dbReference type="InterPro" id="IPR035965">
    <property type="entry name" value="PAS-like_dom_sf"/>
</dbReference>
<dbReference type="InterPro" id="IPR003018">
    <property type="entry name" value="GAF"/>
</dbReference>
<dbReference type="SMART" id="SM00387">
    <property type="entry name" value="HATPase_c"/>
    <property type="match status" value="1"/>
</dbReference>
<dbReference type="InterPro" id="IPR003594">
    <property type="entry name" value="HATPase_dom"/>
</dbReference>
<evidence type="ECO:0000259" key="11">
    <source>
        <dbReference type="PROSITE" id="PS50113"/>
    </source>
</evidence>
<keyword evidence="7" id="KW-0175">Coiled coil</keyword>
<dbReference type="Pfam" id="PF02518">
    <property type="entry name" value="HATPase_c"/>
    <property type="match status" value="1"/>
</dbReference>
<feature type="domain" description="PAS" evidence="10">
    <location>
        <begin position="350"/>
        <end position="396"/>
    </location>
</feature>
<dbReference type="Gene3D" id="1.10.287.130">
    <property type="match status" value="1"/>
</dbReference>
<dbReference type="InterPro" id="IPR011006">
    <property type="entry name" value="CheY-like_superfamily"/>
</dbReference>
<dbReference type="CDD" id="cd00082">
    <property type="entry name" value="HisKA"/>
    <property type="match status" value="1"/>
</dbReference>
<dbReference type="SUPFAM" id="SSF55874">
    <property type="entry name" value="ATPase domain of HSP90 chaperone/DNA topoisomerase II/histidine kinase"/>
    <property type="match status" value="1"/>
</dbReference>
<dbReference type="RefSeq" id="WP_168059026.1">
    <property type="nucleotide sequence ID" value="NZ_VTOW01000001.1"/>
</dbReference>
<evidence type="ECO:0000256" key="5">
    <source>
        <dbReference type="ARBA" id="ARBA00022777"/>
    </source>
</evidence>
<evidence type="ECO:0000313" key="12">
    <source>
        <dbReference type="EMBL" id="NKE70792.1"/>
    </source>
</evidence>
<dbReference type="NCBIfam" id="TIGR00229">
    <property type="entry name" value="sensory_box"/>
    <property type="match status" value="1"/>
</dbReference>
<dbReference type="FunFam" id="3.30.450.40:FF:000035">
    <property type="entry name" value="PAS sensor protein"/>
    <property type="match status" value="1"/>
</dbReference>
<dbReference type="EMBL" id="VTOW01000001">
    <property type="protein sequence ID" value="NKE70792.1"/>
    <property type="molecule type" value="Genomic_DNA"/>
</dbReference>
<dbReference type="PROSITE" id="PS50112">
    <property type="entry name" value="PAS"/>
    <property type="match status" value="1"/>
</dbReference>
<dbReference type="SMART" id="SM00448">
    <property type="entry name" value="REC"/>
    <property type="match status" value="1"/>
</dbReference>
<keyword evidence="4" id="KW-0808">Transferase</keyword>
<dbReference type="CDD" id="cd16922">
    <property type="entry name" value="HATPase_EvgS-ArcB-TorS-like"/>
    <property type="match status" value="1"/>
</dbReference>
<keyword evidence="5" id="KW-0418">Kinase</keyword>
<dbReference type="PANTHER" id="PTHR43047:SF72">
    <property type="entry name" value="OSMOSENSING HISTIDINE PROTEIN KINASE SLN1"/>
    <property type="match status" value="1"/>
</dbReference>
<keyword evidence="13" id="KW-1185">Reference proteome</keyword>
<sequence length="718" mass="80536">MNAEEKINILLVDDRPENLLSLEAILDSPDYRIVKAQSGEEALKQLLLHPDFAVILLDVQMPELDGFETAKLIKRRARLKYIPIIFLTAISHDEAHLFKGYSVGAVDYVLKPFNAHILKSKVSVFVALYKKNRELQQEHKARVDAEAARNYLSFLVDANSLLASSLDYRTTLSRVAQLAVPKIADWCVVDILEEDQSIQRLATAHIDPAKVKLAYEVERRYPSDPNATRGIPQVLRSGTPEIYAEIRDNVLEESARDPEHLRILRELGLRSVMIVPLIARERIFGAITFVTAESGRHYAEEDLLFAQDLARRAALAIDNARLYSISQQELAERERVERALQQLNERIREQAGTLNGILSASVDNIYVLDHEGRYKFVSDGGAAVLGLDASDMVGKNWRDLGLPAEVMEQFDRKREQVLSTGRPDKSEVHFMAPSGMRFYEYILFPISTEGGRPHDVVVISRDITERRAAEEALKRKTLEAEESSRLKSQFVSNVSHELRTPLNAIFGYTELLLNETYGAIGPEQKGPLKGVARNAKELLSLINHVLDLSKIESGKETVSPEPLRLPDLLEEIVEGMKPLLEKKSLTLRWDGIESLPPIVSDGNKVKQILTNLLSNAIKFTQRGSITVSGKNHPEAETVEIAVQDTGIGIRPEALPKLFTAFHQIDADLTREYEGVGLGLKIAKDLSLLLHGEIRVESRYGVGSTFTLSLPYRWQEKNG</sequence>
<dbReference type="GO" id="GO:0009927">
    <property type="term" value="F:histidine phosphotransfer kinase activity"/>
    <property type="evidence" value="ECO:0007669"/>
    <property type="project" value="TreeGrafter"/>
</dbReference>
<dbReference type="InterPro" id="IPR036097">
    <property type="entry name" value="HisK_dim/P_sf"/>
</dbReference>
<dbReference type="InterPro" id="IPR036890">
    <property type="entry name" value="HATPase_C_sf"/>
</dbReference>
<dbReference type="Pfam" id="PF00072">
    <property type="entry name" value="Response_reg"/>
    <property type="match status" value="1"/>
</dbReference>
<keyword evidence="3 6" id="KW-0597">Phosphoprotein</keyword>
<dbReference type="Gene3D" id="3.40.50.2300">
    <property type="match status" value="1"/>
</dbReference>
<dbReference type="SMART" id="SM00091">
    <property type="entry name" value="PAS"/>
    <property type="match status" value="1"/>
</dbReference>
<dbReference type="EC" id="2.7.13.3" evidence="2"/>
<comment type="catalytic activity">
    <reaction evidence="1">
        <text>ATP + protein L-histidine = ADP + protein N-phospho-L-histidine.</text>
        <dbReference type="EC" id="2.7.13.3"/>
    </reaction>
</comment>
<dbReference type="SUPFAM" id="SSF47384">
    <property type="entry name" value="Homodimeric domain of signal transducing histidine kinase"/>
    <property type="match status" value="1"/>
</dbReference>
<proteinExistence type="predicted"/>
<dbReference type="PRINTS" id="PR00344">
    <property type="entry name" value="BCTRLSENSOR"/>
</dbReference>
<dbReference type="Gene3D" id="3.30.450.20">
    <property type="entry name" value="PAS domain"/>
    <property type="match status" value="1"/>
</dbReference>
<dbReference type="InterPro" id="IPR000014">
    <property type="entry name" value="PAS"/>
</dbReference>
<feature type="modified residue" description="4-aspartylphosphate" evidence="6">
    <location>
        <position position="58"/>
    </location>
</feature>